<proteinExistence type="predicted"/>
<protein>
    <submittedName>
        <fullName evidence="1">Uncharacterized protein</fullName>
    </submittedName>
</protein>
<reference evidence="1" key="1">
    <citation type="submission" date="2018-02" db="EMBL/GenBank/DDBJ databases">
        <title>Rhizophora mucronata_Transcriptome.</title>
        <authorList>
            <person name="Meera S.P."/>
            <person name="Sreeshan A."/>
            <person name="Augustine A."/>
        </authorList>
    </citation>
    <scope>NUCLEOTIDE SEQUENCE</scope>
    <source>
        <tissue evidence="1">Leaf</tissue>
    </source>
</reference>
<sequence length="14" mass="1703">MTALWVTFTLLLMY</sequence>
<dbReference type="EMBL" id="GGEC01009140">
    <property type="protein sequence ID" value="MBW89623.1"/>
    <property type="molecule type" value="Transcribed_RNA"/>
</dbReference>
<evidence type="ECO:0000313" key="1">
    <source>
        <dbReference type="EMBL" id="MBW89623.1"/>
    </source>
</evidence>
<accession>A0A2P2J828</accession>
<name>A0A2P2J828_RHIMU</name>
<organism evidence="1">
    <name type="scientific">Rhizophora mucronata</name>
    <name type="common">Asiatic mangrove</name>
    <dbReference type="NCBI Taxonomy" id="61149"/>
    <lineage>
        <taxon>Eukaryota</taxon>
        <taxon>Viridiplantae</taxon>
        <taxon>Streptophyta</taxon>
        <taxon>Embryophyta</taxon>
        <taxon>Tracheophyta</taxon>
        <taxon>Spermatophyta</taxon>
        <taxon>Magnoliopsida</taxon>
        <taxon>eudicotyledons</taxon>
        <taxon>Gunneridae</taxon>
        <taxon>Pentapetalae</taxon>
        <taxon>rosids</taxon>
        <taxon>fabids</taxon>
        <taxon>Malpighiales</taxon>
        <taxon>Rhizophoraceae</taxon>
        <taxon>Rhizophora</taxon>
    </lineage>
</organism>